<reference evidence="5 6" key="1">
    <citation type="submission" date="2017-06" db="EMBL/GenBank/DDBJ databases">
        <title>Complete genome sequence of Paenibacillus odorifer CBA7130.</title>
        <authorList>
            <person name="Nam Y.-D."/>
            <person name="Kang J."/>
            <person name="Chung W.-H."/>
        </authorList>
    </citation>
    <scope>NUCLEOTIDE SEQUENCE [LARGE SCALE GENOMIC DNA]</scope>
    <source>
        <strain evidence="5 6">CBA7130</strain>
    </source>
</reference>
<dbReference type="AlphaFoldDB" id="A0AAD0KLQ3"/>
<evidence type="ECO:0000259" key="4">
    <source>
        <dbReference type="PROSITE" id="PS01124"/>
    </source>
</evidence>
<name>A0AAD0KLQ3_9BACL</name>
<dbReference type="EMBL" id="CP021965">
    <property type="protein sequence ID" value="AWV33093.1"/>
    <property type="molecule type" value="Genomic_DNA"/>
</dbReference>
<gene>
    <name evidence="5" type="ORF">CD191_10970</name>
</gene>
<feature type="domain" description="HTH araC/xylS-type" evidence="4">
    <location>
        <begin position="217"/>
        <end position="315"/>
    </location>
</feature>
<keyword evidence="2" id="KW-0238">DNA-binding</keyword>
<evidence type="ECO:0000313" key="6">
    <source>
        <dbReference type="Proteomes" id="UP000249163"/>
    </source>
</evidence>
<evidence type="ECO:0000256" key="3">
    <source>
        <dbReference type="ARBA" id="ARBA00023163"/>
    </source>
</evidence>
<dbReference type="SUPFAM" id="SSF51215">
    <property type="entry name" value="Regulatory protein AraC"/>
    <property type="match status" value="1"/>
</dbReference>
<dbReference type="InterPro" id="IPR003313">
    <property type="entry name" value="AraC-bd"/>
</dbReference>
<protein>
    <submittedName>
        <fullName evidence="5">AraC family transcriptional regulator</fullName>
    </submittedName>
</protein>
<dbReference type="InterPro" id="IPR037923">
    <property type="entry name" value="HTH-like"/>
</dbReference>
<dbReference type="Pfam" id="PF12833">
    <property type="entry name" value="HTH_18"/>
    <property type="match status" value="1"/>
</dbReference>
<organism evidence="5 6">
    <name type="scientific">Paenibacillus odorifer</name>
    <dbReference type="NCBI Taxonomy" id="189426"/>
    <lineage>
        <taxon>Bacteria</taxon>
        <taxon>Bacillati</taxon>
        <taxon>Bacillota</taxon>
        <taxon>Bacilli</taxon>
        <taxon>Bacillales</taxon>
        <taxon>Paenibacillaceae</taxon>
        <taxon>Paenibacillus</taxon>
    </lineage>
</organism>
<proteinExistence type="predicted"/>
<dbReference type="GO" id="GO:0043565">
    <property type="term" value="F:sequence-specific DNA binding"/>
    <property type="evidence" value="ECO:0007669"/>
    <property type="project" value="InterPro"/>
</dbReference>
<accession>A0AAD0KLQ3</accession>
<evidence type="ECO:0000313" key="5">
    <source>
        <dbReference type="EMBL" id="AWV33093.1"/>
    </source>
</evidence>
<dbReference type="InterPro" id="IPR018062">
    <property type="entry name" value="HTH_AraC-typ_CS"/>
</dbReference>
<dbReference type="PROSITE" id="PS01124">
    <property type="entry name" value="HTH_ARAC_FAMILY_2"/>
    <property type="match status" value="1"/>
</dbReference>
<evidence type="ECO:0000256" key="2">
    <source>
        <dbReference type="ARBA" id="ARBA00023125"/>
    </source>
</evidence>
<dbReference type="PROSITE" id="PS00041">
    <property type="entry name" value="HTH_ARAC_FAMILY_1"/>
    <property type="match status" value="1"/>
</dbReference>
<dbReference type="PRINTS" id="PR00032">
    <property type="entry name" value="HTHARAC"/>
</dbReference>
<dbReference type="Proteomes" id="UP000249163">
    <property type="component" value="Chromosome"/>
</dbReference>
<keyword evidence="1" id="KW-0805">Transcription regulation</keyword>
<dbReference type="InterPro" id="IPR009057">
    <property type="entry name" value="Homeodomain-like_sf"/>
</dbReference>
<dbReference type="Pfam" id="PF02311">
    <property type="entry name" value="AraC_binding"/>
    <property type="match status" value="1"/>
</dbReference>
<keyword evidence="3" id="KW-0804">Transcription</keyword>
<dbReference type="InterPro" id="IPR018060">
    <property type="entry name" value="HTH_AraC"/>
</dbReference>
<dbReference type="SMART" id="SM00342">
    <property type="entry name" value="HTH_ARAC"/>
    <property type="match status" value="1"/>
</dbReference>
<evidence type="ECO:0000256" key="1">
    <source>
        <dbReference type="ARBA" id="ARBA00023015"/>
    </source>
</evidence>
<dbReference type="PANTHER" id="PTHR43280">
    <property type="entry name" value="ARAC-FAMILY TRANSCRIPTIONAL REGULATOR"/>
    <property type="match status" value="1"/>
</dbReference>
<dbReference type="SUPFAM" id="SSF46689">
    <property type="entry name" value="Homeodomain-like"/>
    <property type="match status" value="2"/>
</dbReference>
<sequence length="316" mass="36310">MTRIVLLIMVGNLLHMNSVFIIEGDSLHFEETIWLRTSTIWSSTTIERGANAMETNSVQISLCGFIRHTQPFRQLYRSGLDTYIIRLQAEGECEVLIDGEMTTVMPGDLLLFKPYDIYDLRIGEKKSPLGHSVDYFVMCTGEWVDHWWNLRERPKKVRIADDGKLQSIWQQLDLENRRLDGGSPEILEALFKALCLLLDRAMEEAPASSSASLLHGLKMKSYVEEHATSEIRLKDVAAHAGISVTRAVHLFKIQFGYSIMQYAGQIRLAMALRLMDNTNYTLERIAEETGFGSYTYFHRVFRERYGVSPGIYRKRE</sequence>
<dbReference type="InterPro" id="IPR020449">
    <property type="entry name" value="Tscrpt_reg_AraC-type_HTH"/>
</dbReference>
<dbReference type="GO" id="GO:0003700">
    <property type="term" value="F:DNA-binding transcription factor activity"/>
    <property type="evidence" value="ECO:0007669"/>
    <property type="project" value="InterPro"/>
</dbReference>
<dbReference type="Gene3D" id="1.10.10.60">
    <property type="entry name" value="Homeodomain-like"/>
    <property type="match status" value="2"/>
</dbReference>
<dbReference type="PANTHER" id="PTHR43280:SF2">
    <property type="entry name" value="HTH-TYPE TRANSCRIPTIONAL REGULATOR EXSA"/>
    <property type="match status" value="1"/>
</dbReference>